<keyword evidence="1" id="KW-1133">Transmembrane helix</keyword>
<keyword evidence="1" id="KW-0472">Membrane</keyword>
<dbReference type="InterPro" id="IPR025645">
    <property type="entry name" value="DUF4349"/>
</dbReference>
<dbReference type="Proteomes" id="UP000031202">
    <property type="component" value="Unassembled WGS sequence"/>
</dbReference>
<evidence type="ECO:0000259" key="2">
    <source>
        <dbReference type="Pfam" id="PF14257"/>
    </source>
</evidence>
<reference evidence="3 4" key="1">
    <citation type="submission" date="2014-12" db="EMBL/GenBank/DDBJ databases">
        <title>Genome sequencing of Microbacterium hominis TPW29.</title>
        <authorList>
            <person name="Tan P.W."/>
            <person name="Chan K.-G."/>
        </authorList>
    </citation>
    <scope>NUCLEOTIDE SEQUENCE [LARGE SCALE GENOMIC DNA]</scope>
    <source>
        <strain evidence="3 4">TPW29</strain>
    </source>
</reference>
<dbReference type="RefSeq" id="WP_039415549.1">
    <property type="nucleotide sequence ID" value="NZ_JWSZ01000011.1"/>
</dbReference>
<sequence length="373" mass="38395">MTTEDNALPELADDRVDVIEQRLFAQIAEERSAQWQKAERDRVRAVRRGRLWMGGTAAAALVAVAAIIAPSVLHALSGSSGASSVTSVSLDAGSAIATAPDTRTEGMSGADPSGGGTASDGAVAITTAERQIAVSASATVDVQDAASAAQAIATAAADAGGYVESQSTGTSPGQPAVPLYDTGKMMPAPATAWITVRVPADALSQVVKGLSTLGTVTVSQTDRRDVTTETLDLRARVSALETSVARLTDLMKQSSSTADLIAAESALAERQSELDSLRQQLTWTESQVAMSTLTVSLVEPSPAVTADPAGFGDGVAAGWNGLITTLNALVVAVGFLLPWLGVGLVVTAVVVLVVLVVRARRRRHSRRNASAER</sequence>
<name>A0A0B4D003_9MICO</name>
<accession>A0A0B4D003</accession>
<evidence type="ECO:0000256" key="1">
    <source>
        <dbReference type="SAM" id="Phobius"/>
    </source>
</evidence>
<dbReference type="EMBL" id="JWSZ01000011">
    <property type="protein sequence ID" value="KIC57630.1"/>
    <property type="molecule type" value="Genomic_DNA"/>
</dbReference>
<protein>
    <recommendedName>
        <fullName evidence="2">DUF4349 domain-containing protein</fullName>
    </recommendedName>
</protein>
<dbReference type="Pfam" id="PF14257">
    <property type="entry name" value="DUF4349"/>
    <property type="match status" value="1"/>
</dbReference>
<keyword evidence="1" id="KW-0812">Transmembrane</keyword>
<comment type="caution">
    <text evidence="3">The sequence shown here is derived from an EMBL/GenBank/DDBJ whole genome shotgun (WGS) entry which is preliminary data.</text>
</comment>
<gene>
    <name evidence="3" type="ORF">RM52_08370</name>
</gene>
<feature type="transmembrane region" description="Helical" evidence="1">
    <location>
        <begin position="51"/>
        <end position="73"/>
    </location>
</feature>
<organism evidence="3 4">
    <name type="scientific">Microbacterium hominis</name>
    <dbReference type="NCBI Taxonomy" id="162426"/>
    <lineage>
        <taxon>Bacteria</taxon>
        <taxon>Bacillati</taxon>
        <taxon>Actinomycetota</taxon>
        <taxon>Actinomycetes</taxon>
        <taxon>Micrococcales</taxon>
        <taxon>Microbacteriaceae</taxon>
        <taxon>Microbacterium</taxon>
    </lineage>
</organism>
<feature type="domain" description="DUF4349" evidence="2">
    <location>
        <begin position="130"/>
        <end position="350"/>
    </location>
</feature>
<proteinExistence type="predicted"/>
<dbReference type="AlphaFoldDB" id="A0A0B4D003"/>
<feature type="transmembrane region" description="Helical" evidence="1">
    <location>
        <begin position="329"/>
        <end position="357"/>
    </location>
</feature>
<evidence type="ECO:0000313" key="4">
    <source>
        <dbReference type="Proteomes" id="UP000031202"/>
    </source>
</evidence>
<evidence type="ECO:0000313" key="3">
    <source>
        <dbReference type="EMBL" id="KIC57630.1"/>
    </source>
</evidence>